<feature type="domain" description="DUF559" evidence="1">
    <location>
        <begin position="9"/>
        <end position="59"/>
    </location>
</feature>
<organism evidence="2 3">
    <name type="scientific">Bifidobacterium callitrichos</name>
    <dbReference type="NCBI Taxonomy" id="762209"/>
    <lineage>
        <taxon>Bacteria</taxon>
        <taxon>Bacillati</taxon>
        <taxon>Actinomycetota</taxon>
        <taxon>Actinomycetes</taxon>
        <taxon>Bifidobacteriales</taxon>
        <taxon>Bifidobacteriaceae</taxon>
        <taxon>Bifidobacterium</taxon>
    </lineage>
</organism>
<dbReference type="EMBL" id="NWTX01000007">
    <property type="protein sequence ID" value="PST46466.1"/>
    <property type="molecule type" value="Genomic_DNA"/>
</dbReference>
<proteinExistence type="predicted"/>
<dbReference type="InterPro" id="IPR047216">
    <property type="entry name" value="Endonuclease_DUF559_bact"/>
</dbReference>
<dbReference type="InterPro" id="IPR007569">
    <property type="entry name" value="DUF559"/>
</dbReference>
<accession>A0A2T3GAE7</accession>
<comment type="caution">
    <text evidence="2">The sequence shown here is derived from an EMBL/GenBank/DDBJ whole genome shotgun (WGS) entry which is preliminary data.</text>
</comment>
<dbReference type="AlphaFoldDB" id="A0A2T3GAE7"/>
<keyword evidence="3" id="KW-1185">Reference proteome</keyword>
<evidence type="ECO:0000313" key="2">
    <source>
        <dbReference type="EMBL" id="PST46466.1"/>
    </source>
</evidence>
<dbReference type="Proteomes" id="UP000240228">
    <property type="component" value="Unassembled WGS sequence"/>
</dbReference>
<gene>
    <name evidence="2" type="ORF">CPA40_05250</name>
</gene>
<dbReference type="Pfam" id="PF04480">
    <property type="entry name" value="DUF559"/>
    <property type="match status" value="1"/>
</dbReference>
<reference evidence="2 3" key="2">
    <citation type="submission" date="2018-03" db="EMBL/GenBank/DDBJ databases">
        <title>The comparative genomics of Bifidobacterium callitrichos reflects dietary carbohydrate utilization within the common marmoset gut.</title>
        <authorList>
            <person name="Rani A."/>
        </authorList>
    </citation>
    <scope>NUCLEOTIDE SEQUENCE [LARGE SCALE GENOMIC DNA]</scope>
    <source>
        <strain evidence="2 3">UMA51805</strain>
    </source>
</reference>
<sequence length="68" mass="8284">MRDYNRSNTPLAQKLRRNMTPWERKLWHEHLKSLPIRWQRQKPIDEFIVDFYCAKARLVSCAVNSLLN</sequence>
<protein>
    <recommendedName>
        <fullName evidence="1">DUF559 domain-containing protein</fullName>
    </recommendedName>
</protein>
<evidence type="ECO:0000259" key="1">
    <source>
        <dbReference type="Pfam" id="PF04480"/>
    </source>
</evidence>
<dbReference type="Gene3D" id="3.40.960.10">
    <property type="entry name" value="VSR Endonuclease"/>
    <property type="match status" value="1"/>
</dbReference>
<evidence type="ECO:0000313" key="3">
    <source>
        <dbReference type="Proteomes" id="UP000240228"/>
    </source>
</evidence>
<dbReference type="PANTHER" id="PTHR38590:SF1">
    <property type="entry name" value="BLL0828 PROTEIN"/>
    <property type="match status" value="1"/>
</dbReference>
<dbReference type="PANTHER" id="PTHR38590">
    <property type="entry name" value="BLL0828 PROTEIN"/>
    <property type="match status" value="1"/>
</dbReference>
<reference evidence="3" key="1">
    <citation type="submission" date="2017-09" db="EMBL/GenBank/DDBJ databases">
        <authorList>
            <person name="Sela D.A."/>
            <person name="Albert K."/>
        </authorList>
    </citation>
    <scope>NUCLEOTIDE SEQUENCE [LARGE SCALE GENOMIC DNA]</scope>
    <source>
        <strain evidence="3">UMA51805</strain>
    </source>
</reference>
<name>A0A2T3GAE7_9BIFI</name>